<name>A0AAD7HGU9_9AGAR</name>
<proteinExistence type="predicted"/>
<reference evidence="2" key="1">
    <citation type="submission" date="2023-03" db="EMBL/GenBank/DDBJ databases">
        <title>Massive genome expansion in bonnet fungi (Mycena s.s.) driven by repeated elements and novel gene families across ecological guilds.</title>
        <authorList>
            <consortium name="Lawrence Berkeley National Laboratory"/>
            <person name="Harder C.B."/>
            <person name="Miyauchi S."/>
            <person name="Viragh M."/>
            <person name="Kuo A."/>
            <person name="Thoen E."/>
            <person name="Andreopoulos B."/>
            <person name="Lu D."/>
            <person name="Skrede I."/>
            <person name="Drula E."/>
            <person name="Henrissat B."/>
            <person name="Morin E."/>
            <person name="Kohler A."/>
            <person name="Barry K."/>
            <person name="LaButti K."/>
            <person name="Morin E."/>
            <person name="Salamov A."/>
            <person name="Lipzen A."/>
            <person name="Mereny Z."/>
            <person name="Hegedus B."/>
            <person name="Baldrian P."/>
            <person name="Stursova M."/>
            <person name="Weitz H."/>
            <person name="Taylor A."/>
            <person name="Grigoriev I.V."/>
            <person name="Nagy L.G."/>
            <person name="Martin F."/>
            <person name="Kauserud H."/>
        </authorList>
    </citation>
    <scope>NUCLEOTIDE SEQUENCE</scope>
    <source>
        <strain evidence="2">CBHHK188m</strain>
    </source>
</reference>
<accession>A0AAD7HGU9</accession>
<evidence type="ECO:0000313" key="3">
    <source>
        <dbReference type="Proteomes" id="UP001215280"/>
    </source>
</evidence>
<feature type="compositionally biased region" description="Basic residues" evidence="1">
    <location>
        <begin position="166"/>
        <end position="177"/>
    </location>
</feature>
<keyword evidence="3" id="KW-1185">Reference proteome</keyword>
<organism evidence="2 3">
    <name type="scientific">Mycena maculata</name>
    <dbReference type="NCBI Taxonomy" id="230809"/>
    <lineage>
        <taxon>Eukaryota</taxon>
        <taxon>Fungi</taxon>
        <taxon>Dikarya</taxon>
        <taxon>Basidiomycota</taxon>
        <taxon>Agaricomycotina</taxon>
        <taxon>Agaricomycetes</taxon>
        <taxon>Agaricomycetidae</taxon>
        <taxon>Agaricales</taxon>
        <taxon>Marasmiineae</taxon>
        <taxon>Mycenaceae</taxon>
        <taxon>Mycena</taxon>
    </lineage>
</organism>
<dbReference type="Proteomes" id="UP001215280">
    <property type="component" value="Unassembled WGS sequence"/>
</dbReference>
<dbReference type="AlphaFoldDB" id="A0AAD7HGU9"/>
<sequence>MQSQGHPRDRETPVHREREREPPMPREHELPTHRDQPPPPRSAILSAPSTLTLHPRPILATTPSAFASAAPFSCMWGSRYNLPCRARTMATHARIACLIGARLYGRRNGACAHPLSIPSPSPSLFSSRLVGRESYSLGFPFFFLPFFPPLHPTYPVLLAQEPLRTGRTRARHPRRAHGSGTRRALRPQK</sequence>
<evidence type="ECO:0000256" key="1">
    <source>
        <dbReference type="SAM" id="MobiDB-lite"/>
    </source>
</evidence>
<evidence type="ECO:0000313" key="2">
    <source>
        <dbReference type="EMBL" id="KAJ7719517.1"/>
    </source>
</evidence>
<dbReference type="EMBL" id="JARJLG010000291">
    <property type="protein sequence ID" value="KAJ7719517.1"/>
    <property type="molecule type" value="Genomic_DNA"/>
</dbReference>
<gene>
    <name evidence="2" type="ORF">DFH07DRAFT_314100</name>
</gene>
<feature type="region of interest" description="Disordered" evidence="1">
    <location>
        <begin position="164"/>
        <end position="189"/>
    </location>
</feature>
<comment type="caution">
    <text evidence="2">The sequence shown here is derived from an EMBL/GenBank/DDBJ whole genome shotgun (WGS) entry which is preliminary data.</text>
</comment>
<feature type="region of interest" description="Disordered" evidence="1">
    <location>
        <begin position="1"/>
        <end position="46"/>
    </location>
</feature>
<feature type="compositionally biased region" description="Basic and acidic residues" evidence="1">
    <location>
        <begin position="1"/>
        <end position="36"/>
    </location>
</feature>
<protein>
    <submittedName>
        <fullName evidence="2">Uncharacterized protein</fullName>
    </submittedName>
</protein>